<feature type="transmembrane region" description="Helical" evidence="6">
    <location>
        <begin position="362"/>
        <end position="381"/>
    </location>
</feature>
<proteinExistence type="predicted"/>
<evidence type="ECO:0000256" key="7">
    <source>
        <dbReference type="SAM" id="SignalP"/>
    </source>
</evidence>
<evidence type="ECO:0000259" key="8">
    <source>
        <dbReference type="Pfam" id="PF06814"/>
    </source>
</evidence>
<feature type="transmembrane region" description="Helical" evidence="6">
    <location>
        <begin position="245"/>
        <end position="270"/>
    </location>
</feature>
<evidence type="ECO:0000256" key="3">
    <source>
        <dbReference type="ARBA" id="ARBA00022729"/>
    </source>
</evidence>
<dbReference type="InParanoid" id="Q54LQ7"/>
<keyword evidence="2 6" id="KW-0812">Transmembrane</keyword>
<feature type="transmembrane region" description="Helical" evidence="6">
    <location>
        <begin position="205"/>
        <end position="225"/>
    </location>
</feature>
<name>Q54LQ7_DICDI</name>
<dbReference type="GeneID" id="8625641"/>
<dbReference type="dictyBase" id="DDB_G0286487"/>
<dbReference type="InterPro" id="IPR054103">
    <property type="entry name" value="CAND6-7_N"/>
</dbReference>
<feature type="transmembrane region" description="Helical" evidence="6">
    <location>
        <begin position="387"/>
        <end position="407"/>
    </location>
</feature>
<dbReference type="eggNOG" id="KOG2569">
    <property type="taxonomic scope" value="Eukaryota"/>
</dbReference>
<dbReference type="InterPro" id="IPR009637">
    <property type="entry name" value="GPR107/GPR108-like"/>
</dbReference>
<feature type="transmembrane region" description="Helical" evidence="6">
    <location>
        <begin position="282"/>
        <end position="300"/>
    </location>
</feature>
<gene>
    <name evidence="10" type="ORF">DDB_G0286487</name>
</gene>
<dbReference type="HOGENOM" id="CLU_020277_4_0_1"/>
<keyword evidence="11" id="KW-1185">Reference proteome</keyword>
<dbReference type="PANTHER" id="PTHR21229">
    <property type="entry name" value="LUNG SEVEN TRANSMEMBRANE RECEPTOR"/>
    <property type="match status" value="1"/>
</dbReference>
<dbReference type="GO" id="GO:0016020">
    <property type="term" value="C:membrane"/>
    <property type="evidence" value="ECO:0000318"/>
    <property type="project" value="GO_Central"/>
</dbReference>
<dbReference type="PhylomeDB" id="Q54LQ7"/>
<organism evidence="10 11">
    <name type="scientific">Dictyostelium discoideum</name>
    <name type="common">Social amoeba</name>
    <dbReference type="NCBI Taxonomy" id="44689"/>
    <lineage>
        <taxon>Eukaryota</taxon>
        <taxon>Amoebozoa</taxon>
        <taxon>Evosea</taxon>
        <taxon>Eumycetozoa</taxon>
        <taxon>Dictyostelia</taxon>
        <taxon>Dictyosteliales</taxon>
        <taxon>Dictyosteliaceae</taxon>
        <taxon>Dictyostelium</taxon>
    </lineage>
</organism>
<comment type="caution">
    <text evidence="10">The sequence shown here is derived from an EMBL/GenBank/DDBJ whole genome shotgun (WGS) entry which is preliminary data.</text>
</comment>
<dbReference type="AlphaFoldDB" id="Q54LQ7"/>
<dbReference type="PANTHER" id="PTHR21229:SF2">
    <property type="entry name" value="RE59932P"/>
    <property type="match status" value="1"/>
</dbReference>
<protein>
    <submittedName>
        <fullName evidence="10">Seven transmembrane domain protein</fullName>
    </submittedName>
</protein>
<dbReference type="InterPro" id="IPR053937">
    <property type="entry name" value="GOST_TM"/>
</dbReference>
<evidence type="ECO:0000259" key="9">
    <source>
        <dbReference type="Pfam" id="PF21904"/>
    </source>
</evidence>
<dbReference type="Proteomes" id="UP000002195">
    <property type="component" value="Unassembled WGS sequence"/>
</dbReference>
<dbReference type="Pfam" id="PF21904">
    <property type="entry name" value="CAND6-7_N"/>
    <property type="match status" value="1"/>
</dbReference>
<keyword evidence="5 6" id="KW-0472">Membrane</keyword>
<sequence length="449" mass="51506">MKSNINKIVVLFFLFLGIINAYKHHLEVNNDDRKLFAIEGFGFGDKGTFSIKVTNWTLNNGDGKKTKVDDKVAFFLRITDSDTARHVDEYSVTKCDFESESPSLLFRGDSNVIDDSFSQQFKISAENDLPEGFYTLYYKNCNPSPSKTTFKLVLEEYNIDSKGGISWLPIGNAPLPTLYTFFSLLLFATALVWVLFCLRGEGKRVNLLHHLCTAYLVIQAIELLFEAIEQHYIKLTGSANGWNVAYYIFAFAQGSFFIILLAMIGSGWYFIKPFLSDKEKKIFMIVIPLQILDNIALIVVDEESRGAANWISWSNIFIFVDLICCLAIIVPIVWSMNHLKDSVDSNNDKVVKNIQKLRLFRSFYLVVICYLYFTRVIIYLLKATLPYKYIWLGEFFSLTASFAFYCITGYQFRPSLDNPYFYLPTQDDDHDLNELRAQLEAEDGGAPRD</sequence>
<feature type="domain" description="CAND6/7 N-terminal" evidence="9">
    <location>
        <begin position="25"/>
        <end position="158"/>
    </location>
</feature>
<keyword evidence="3 7" id="KW-0732">Signal</keyword>
<dbReference type="OMA" id="FANCHPQ"/>
<dbReference type="EMBL" id="AAFI02000086">
    <property type="protein sequence ID" value="EAL64194.2"/>
    <property type="molecule type" value="Genomic_DNA"/>
</dbReference>
<feature type="domain" description="GOST seven transmembrane" evidence="8">
    <location>
        <begin position="174"/>
        <end position="419"/>
    </location>
</feature>
<dbReference type="GO" id="GO:0005794">
    <property type="term" value="C:Golgi apparatus"/>
    <property type="evidence" value="ECO:0000318"/>
    <property type="project" value="GO_Central"/>
</dbReference>
<dbReference type="Pfam" id="PF06814">
    <property type="entry name" value="GOST_TM"/>
    <property type="match status" value="1"/>
</dbReference>
<reference evidence="10 11" key="1">
    <citation type="journal article" date="2005" name="Nature">
        <title>The genome of the social amoeba Dictyostelium discoideum.</title>
        <authorList>
            <consortium name="The Dictyostelium discoideum Sequencing Consortium"/>
            <person name="Eichinger L."/>
            <person name="Pachebat J.A."/>
            <person name="Glockner G."/>
            <person name="Rajandream M.A."/>
            <person name="Sucgang R."/>
            <person name="Berriman M."/>
            <person name="Song J."/>
            <person name="Olsen R."/>
            <person name="Szafranski K."/>
            <person name="Xu Q."/>
            <person name="Tunggal B."/>
            <person name="Kummerfeld S."/>
            <person name="Madera M."/>
            <person name="Konfortov B.A."/>
            <person name="Rivero F."/>
            <person name="Bankier A.T."/>
            <person name="Lehmann R."/>
            <person name="Hamlin N."/>
            <person name="Davies R."/>
            <person name="Gaudet P."/>
            <person name="Fey P."/>
            <person name="Pilcher K."/>
            <person name="Chen G."/>
            <person name="Saunders D."/>
            <person name="Sodergren E."/>
            <person name="Davis P."/>
            <person name="Kerhornou A."/>
            <person name="Nie X."/>
            <person name="Hall N."/>
            <person name="Anjard C."/>
            <person name="Hemphill L."/>
            <person name="Bason N."/>
            <person name="Farbrother P."/>
            <person name="Desany B."/>
            <person name="Just E."/>
            <person name="Morio T."/>
            <person name="Rost R."/>
            <person name="Churcher C."/>
            <person name="Cooper J."/>
            <person name="Haydock S."/>
            <person name="van Driessche N."/>
            <person name="Cronin A."/>
            <person name="Goodhead I."/>
            <person name="Muzny D."/>
            <person name="Mourier T."/>
            <person name="Pain A."/>
            <person name="Lu M."/>
            <person name="Harper D."/>
            <person name="Lindsay R."/>
            <person name="Hauser H."/>
            <person name="James K."/>
            <person name="Quiles M."/>
            <person name="Madan Babu M."/>
            <person name="Saito T."/>
            <person name="Buchrieser C."/>
            <person name="Wardroper A."/>
            <person name="Felder M."/>
            <person name="Thangavelu M."/>
            <person name="Johnson D."/>
            <person name="Knights A."/>
            <person name="Loulseged H."/>
            <person name="Mungall K."/>
            <person name="Oliver K."/>
            <person name="Price C."/>
            <person name="Quail M.A."/>
            <person name="Urushihara H."/>
            <person name="Hernandez J."/>
            <person name="Rabbinowitsch E."/>
            <person name="Steffen D."/>
            <person name="Sanders M."/>
            <person name="Ma J."/>
            <person name="Kohara Y."/>
            <person name="Sharp S."/>
            <person name="Simmonds M."/>
            <person name="Spiegler S."/>
            <person name="Tivey A."/>
            <person name="Sugano S."/>
            <person name="White B."/>
            <person name="Walker D."/>
            <person name="Woodward J."/>
            <person name="Winckler T."/>
            <person name="Tanaka Y."/>
            <person name="Shaulsky G."/>
            <person name="Schleicher M."/>
            <person name="Weinstock G."/>
            <person name="Rosenthal A."/>
            <person name="Cox E.C."/>
            <person name="Chisholm R.L."/>
            <person name="Gibbs R."/>
            <person name="Loomis W.F."/>
            <person name="Platzer M."/>
            <person name="Kay R.R."/>
            <person name="Williams J."/>
            <person name="Dear P.H."/>
            <person name="Noegel A.A."/>
            <person name="Barrell B."/>
            <person name="Kuspa A."/>
        </authorList>
    </citation>
    <scope>NUCLEOTIDE SEQUENCE [LARGE SCALE GENOMIC DNA]</scope>
    <source>
        <strain evidence="10 11">AX4</strain>
    </source>
</reference>
<dbReference type="RefSeq" id="XP_637699.2">
    <property type="nucleotide sequence ID" value="XM_632607.2"/>
</dbReference>
<evidence type="ECO:0000256" key="6">
    <source>
        <dbReference type="SAM" id="Phobius"/>
    </source>
</evidence>
<keyword evidence="4 6" id="KW-1133">Transmembrane helix</keyword>
<feature type="chain" id="PRO_5004250027" evidence="7">
    <location>
        <begin position="22"/>
        <end position="449"/>
    </location>
</feature>
<dbReference type="FunCoup" id="Q54LQ7">
    <property type="interactions" value="203"/>
</dbReference>
<accession>Q54LQ7</accession>
<evidence type="ECO:0000256" key="5">
    <source>
        <dbReference type="ARBA" id="ARBA00023136"/>
    </source>
</evidence>
<feature type="transmembrane region" description="Helical" evidence="6">
    <location>
        <begin position="312"/>
        <end position="334"/>
    </location>
</feature>
<evidence type="ECO:0000313" key="10">
    <source>
        <dbReference type="EMBL" id="EAL64194.2"/>
    </source>
</evidence>
<evidence type="ECO:0000256" key="4">
    <source>
        <dbReference type="ARBA" id="ARBA00022989"/>
    </source>
</evidence>
<comment type="subcellular location">
    <subcellularLocation>
        <location evidence="1">Membrane</location>
        <topology evidence="1">Multi-pass membrane protein</topology>
    </subcellularLocation>
</comment>
<evidence type="ECO:0000313" key="11">
    <source>
        <dbReference type="Proteomes" id="UP000002195"/>
    </source>
</evidence>
<evidence type="ECO:0000256" key="1">
    <source>
        <dbReference type="ARBA" id="ARBA00004141"/>
    </source>
</evidence>
<feature type="signal peptide" evidence="7">
    <location>
        <begin position="1"/>
        <end position="21"/>
    </location>
</feature>
<dbReference type="KEGG" id="ddi:DDB_G0286487"/>
<evidence type="ECO:0000256" key="2">
    <source>
        <dbReference type="ARBA" id="ARBA00022692"/>
    </source>
</evidence>
<dbReference type="PaxDb" id="44689-DDB0238224"/>
<feature type="transmembrane region" description="Helical" evidence="6">
    <location>
        <begin position="178"/>
        <end position="198"/>
    </location>
</feature>
<dbReference type="VEuPathDB" id="AmoebaDB:DDB_G0286487"/>